<dbReference type="InterPro" id="IPR036390">
    <property type="entry name" value="WH_DNA-bd_sf"/>
</dbReference>
<evidence type="ECO:0000313" key="3">
    <source>
        <dbReference type="Proteomes" id="UP000003882"/>
    </source>
</evidence>
<evidence type="ECO:0000313" key="2">
    <source>
        <dbReference type="EMBL" id="EEB21505.1"/>
    </source>
</evidence>
<comment type="caution">
    <text evidence="2">The sequence shown here is derived from an EMBL/GenBank/DDBJ whole genome shotgun (WGS) entry which is preliminary data.</text>
</comment>
<name>B6XUD8_9BIFI</name>
<proteinExistence type="inferred from homology"/>
<accession>B6XUD8</accession>
<dbReference type="Pfam" id="PF13412">
    <property type="entry name" value="HTH_24"/>
    <property type="match status" value="1"/>
</dbReference>
<dbReference type="Gene3D" id="1.10.10.10">
    <property type="entry name" value="Winged helix-like DNA-binding domain superfamily/Winged helix DNA-binding domain"/>
    <property type="match status" value="1"/>
</dbReference>
<protein>
    <submittedName>
        <fullName evidence="2">ROK family protein</fullName>
    </submittedName>
</protein>
<dbReference type="InterPro" id="IPR043129">
    <property type="entry name" value="ATPase_NBD"/>
</dbReference>
<organism evidence="2 3">
    <name type="scientific">Bifidobacterium catenulatum DSM 16992 = JCM 1194 = LMG 11043</name>
    <dbReference type="NCBI Taxonomy" id="566552"/>
    <lineage>
        <taxon>Bacteria</taxon>
        <taxon>Bacillati</taxon>
        <taxon>Actinomycetota</taxon>
        <taxon>Actinomycetes</taxon>
        <taxon>Bifidobacteriales</taxon>
        <taxon>Bifidobacteriaceae</taxon>
        <taxon>Bifidobacterium</taxon>
    </lineage>
</organism>
<dbReference type="PANTHER" id="PTHR18964:SF149">
    <property type="entry name" value="BIFUNCTIONAL UDP-N-ACETYLGLUCOSAMINE 2-EPIMERASE_N-ACETYLMANNOSAMINE KINASE"/>
    <property type="match status" value="1"/>
</dbReference>
<dbReference type="CDD" id="cd00090">
    <property type="entry name" value="HTH_ARSR"/>
    <property type="match status" value="1"/>
</dbReference>
<dbReference type="InterPro" id="IPR011991">
    <property type="entry name" value="ArsR-like_HTH"/>
</dbReference>
<sequence>MVRALAQGGVMSNYSAQQSSISENNRSRILQYLYHNGICSRAQIAKAVGLTPAAITKITAKLLAQNIIEETGDMEGDKNRRSIGLNLNCGKYHVIGLKFARSLVQIGLFDLKCNRISLTDLPTVSEENINETVKQIHNTIRHLIAKDEKIVAVGMAVPGPYLIEEGHTALVSSMQGWRKVNFIKEFSEAFDVPVFVEQDARAGALAQFLFNPELSEGSLAYYLLGEGIGLGIIDNGTIYYGAHGTATEIGHISVDVNGKPCDCGNYGCLERYCSANAIHEMLNKQPYIVPGCETMTHAQACAALFAKNAAGDEATAELTSEIARYIGYGAVNIINAFNPTHIVLGDIVSQAGQPLLDEVKQVVRERTIPEVSCNTEITLSTLPTDATVTGAAAVAITNFLEHPSMFFDVA</sequence>
<dbReference type="InterPro" id="IPR000600">
    <property type="entry name" value="ROK"/>
</dbReference>
<dbReference type="SUPFAM" id="SSF53067">
    <property type="entry name" value="Actin-like ATPase domain"/>
    <property type="match status" value="1"/>
</dbReference>
<dbReference type="AlphaFoldDB" id="B6XUD8"/>
<dbReference type="Proteomes" id="UP000003882">
    <property type="component" value="Unassembled WGS sequence"/>
</dbReference>
<dbReference type="Pfam" id="PF00480">
    <property type="entry name" value="ROK"/>
    <property type="match status" value="1"/>
</dbReference>
<dbReference type="Gene3D" id="3.30.420.40">
    <property type="match status" value="2"/>
</dbReference>
<dbReference type="PANTHER" id="PTHR18964">
    <property type="entry name" value="ROK (REPRESSOR, ORF, KINASE) FAMILY"/>
    <property type="match status" value="1"/>
</dbReference>
<reference evidence="2 3" key="1">
    <citation type="submission" date="2008-10" db="EMBL/GenBank/DDBJ databases">
        <title>Draft genome sequence of Bifidobacterium catenulatum (DSM 16992).</title>
        <authorList>
            <person name="Sudarsanam P."/>
            <person name="Ley R."/>
            <person name="Guruge J."/>
            <person name="Turnbaugh P.J."/>
            <person name="Mahowald M."/>
            <person name="Liep D."/>
            <person name="Gordon J."/>
        </authorList>
    </citation>
    <scope>NUCLEOTIDE SEQUENCE [LARGE SCALE GENOMIC DNA]</scope>
    <source>
        <strain evidence="2 3">DSM 16992</strain>
    </source>
</reference>
<dbReference type="PROSITE" id="PS01125">
    <property type="entry name" value="ROK"/>
    <property type="match status" value="1"/>
</dbReference>
<reference evidence="2 3" key="2">
    <citation type="submission" date="2008-10" db="EMBL/GenBank/DDBJ databases">
        <authorList>
            <person name="Fulton L."/>
            <person name="Clifton S."/>
            <person name="Fulton B."/>
            <person name="Xu J."/>
            <person name="Minx P."/>
            <person name="Pepin K.H."/>
            <person name="Johnson M."/>
            <person name="Bhonagiri V."/>
            <person name="Nash W.E."/>
            <person name="Mardis E.R."/>
            <person name="Wilson R.K."/>
        </authorList>
    </citation>
    <scope>NUCLEOTIDE SEQUENCE [LARGE SCALE GENOMIC DNA]</scope>
    <source>
        <strain evidence="2 3">DSM 16992</strain>
    </source>
</reference>
<evidence type="ECO:0000256" key="1">
    <source>
        <dbReference type="ARBA" id="ARBA00006479"/>
    </source>
</evidence>
<comment type="similarity">
    <text evidence="1">Belongs to the ROK (NagC/XylR) family.</text>
</comment>
<dbReference type="eggNOG" id="COG1940">
    <property type="taxonomic scope" value="Bacteria"/>
</dbReference>
<dbReference type="InterPro" id="IPR036388">
    <property type="entry name" value="WH-like_DNA-bd_sf"/>
</dbReference>
<gene>
    <name evidence="2" type="ORF">BIFCAT_00462</name>
</gene>
<dbReference type="SUPFAM" id="SSF46785">
    <property type="entry name" value="Winged helix' DNA-binding domain"/>
    <property type="match status" value="1"/>
</dbReference>
<dbReference type="InterPro" id="IPR049874">
    <property type="entry name" value="ROK_cs"/>
</dbReference>
<dbReference type="EMBL" id="ABXY01000011">
    <property type="protein sequence ID" value="EEB21505.1"/>
    <property type="molecule type" value="Genomic_DNA"/>
</dbReference>